<accession>F8NF92</accession>
<feature type="compositionally biased region" description="Low complexity" evidence="5">
    <location>
        <begin position="78"/>
        <end position="110"/>
    </location>
</feature>
<feature type="region of interest" description="Disordered" evidence="5">
    <location>
        <begin position="78"/>
        <end position="113"/>
    </location>
</feature>
<dbReference type="AlphaFoldDB" id="F8NF92"/>
<dbReference type="EMBL" id="GL945428">
    <property type="protein sequence ID" value="EGO30806.1"/>
    <property type="molecule type" value="Genomic_DNA"/>
</dbReference>
<evidence type="ECO:0000256" key="4">
    <source>
        <dbReference type="PROSITE-ProRule" id="PRU00175"/>
    </source>
</evidence>
<feature type="compositionally biased region" description="Low complexity" evidence="5">
    <location>
        <begin position="318"/>
        <end position="335"/>
    </location>
</feature>
<dbReference type="GO" id="GO:0016567">
    <property type="term" value="P:protein ubiquitination"/>
    <property type="evidence" value="ECO:0007669"/>
    <property type="project" value="TreeGrafter"/>
</dbReference>
<dbReference type="GeneID" id="18817126"/>
<protein>
    <recommendedName>
        <fullName evidence="6">RING-type domain-containing protein</fullName>
    </recommendedName>
</protein>
<feature type="compositionally biased region" description="Low complexity" evidence="5">
    <location>
        <begin position="385"/>
        <end position="394"/>
    </location>
</feature>
<dbReference type="KEGG" id="sla:SERLADRAFT_455097"/>
<sequence length="403" mass="43428">MSSRDPLWFCHECHTEMTPLMMPDPICANCQGSFVEKMEDPNDDPRQFQRPVHRAYEDEYPSGMDNFLHGLHGFLGIRQGPAGRGSSSAQRSSAASRSSGGAPARGGFRFELNGGPSAGQRAFILGGPNTLGRPSEQVNHNVLPMSEFLRPRDDLGQPHNGSDITGPLMAQYLMAMLGHGPSMRGPDPFGELFNLGSTEGGDGGGRWGDYVFNQEALDHIISQLMENSNSGRPVPATDEIIEKLPKELLEDKSPLLEKDCAVCKETFKLETEDPDDQVVVSLPCKHPFHQGCILPWLKSSGTCPVCRYALIAQPQYHGSAASPGPASGGSSNNRPQSPPSNNPSRSRSSGSRREGSIGSDLSNTVFGGGGSSPSRVDRNSRSNRRSSGPTSRSPPFFPGGWHE</sequence>
<evidence type="ECO:0000256" key="5">
    <source>
        <dbReference type="SAM" id="MobiDB-lite"/>
    </source>
</evidence>
<keyword evidence="1" id="KW-0479">Metal-binding</keyword>
<organism>
    <name type="scientific">Serpula lacrymans var. lacrymans (strain S7.9)</name>
    <name type="common">Dry rot fungus</name>
    <dbReference type="NCBI Taxonomy" id="578457"/>
    <lineage>
        <taxon>Eukaryota</taxon>
        <taxon>Fungi</taxon>
        <taxon>Dikarya</taxon>
        <taxon>Basidiomycota</taxon>
        <taxon>Agaricomycotina</taxon>
        <taxon>Agaricomycetes</taxon>
        <taxon>Agaricomycetidae</taxon>
        <taxon>Boletales</taxon>
        <taxon>Coniophorineae</taxon>
        <taxon>Serpulaceae</taxon>
        <taxon>Serpula</taxon>
    </lineage>
</organism>
<dbReference type="GO" id="GO:0005737">
    <property type="term" value="C:cytoplasm"/>
    <property type="evidence" value="ECO:0007669"/>
    <property type="project" value="TreeGrafter"/>
</dbReference>
<dbReference type="SUPFAM" id="SSF57850">
    <property type="entry name" value="RING/U-box"/>
    <property type="match status" value="1"/>
</dbReference>
<evidence type="ECO:0000313" key="7">
    <source>
        <dbReference type="EMBL" id="EGO30806.1"/>
    </source>
</evidence>
<name>F8NF92_SERL9</name>
<dbReference type="GO" id="GO:0061630">
    <property type="term" value="F:ubiquitin protein ligase activity"/>
    <property type="evidence" value="ECO:0007669"/>
    <property type="project" value="TreeGrafter"/>
</dbReference>
<keyword evidence="2 4" id="KW-0863">Zinc-finger</keyword>
<dbReference type="PANTHER" id="PTHR15710">
    <property type="entry name" value="E3 UBIQUITIN-PROTEIN LIGASE PRAJA"/>
    <property type="match status" value="1"/>
</dbReference>
<feature type="region of interest" description="Disordered" evidence="5">
    <location>
        <begin position="317"/>
        <end position="403"/>
    </location>
</feature>
<evidence type="ECO:0000256" key="1">
    <source>
        <dbReference type="ARBA" id="ARBA00022723"/>
    </source>
</evidence>
<dbReference type="Proteomes" id="UP000008064">
    <property type="component" value="Unassembled WGS sequence"/>
</dbReference>
<evidence type="ECO:0000259" key="6">
    <source>
        <dbReference type="PROSITE" id="PS50089"/>
    </source>
</evidence>
<feature type="domain" description="RING-type" evidence="6">
    <location>
        <begin position="260"/>
        <end position="307"/>
    </location>
</feature>
<evidence type="ECO:0000256" key="2">
    <source>
        <dbReference type="ARBA" id="ARBA00022771"/>
    </source>
</evidence>
<dbReference type="PROSITE" id="PS50089">
    <property type="entry name" value="ZF_RING_2"/>
    <property type="match status" value="1"/>
</dbReference>
<proteinExistence type="predicted"/>
<gene>
    <name evidence="7" type="ORF">SERLADRAFT_455097</name>
</gene>
<dbReference type="HOGENOM" id="CLU_049060_0_0_1"/>
<keyword evidence="3" id="KW-0862">Zinc</keyword>
<dbReference type="SMART" id="SM00184">
    <property type="entry name" value="RING"/>
    <property type="match status" value="1"/>
</dbReference>
<dbReference type="Pfam" id="PF13639">
    <property type="entry name" value="zf-RING_2"/>
    <property type="match status" value="1"/>
</dbReference>
<dbReference type="InterPro" id="IPR001841">
    <property type="entry name" value="Znf_RING"/>
</dbReference>
<dbReference type="GO" id="GO:0008270">
    <property type="term" value="F:zinc ion binding"/>
    <property type="evidence" value="ECO:0007669"/>
    <property type="project" value="UniProtKB-KW"/>
</dbReference>
<reference evidence="7" key="1">
    <citation type="submission" date="2011-04" db="EMBL/GenBank/DDBJ databases">
        <title>Evolution of plant cell wall degrading machinery underlies the functional diversity of forest fungi.</title>
        <authorList>
            <consortium name="US DOE Joint Genome Institute (JGI-PGF)"/>
            <person name="Eastwood D.C."/>
            <person name="Floudas D."/>
            <person name="Binder M."/>
            <person name="Majcherczyk A."/>
            <person name="Schneider P."/>
            <person name="Aerts A."/>
            <person name="Asiegbu F.O."/>
            <person name="Baker S.E."/>
            <person name="Barry K."/>
            <person name="Bendiksby M."/>
            <person name="Blumentritt M."/>
            <person name="Coutinho P.M."/>
            <person name="Cullen D."/>
            <person name="Cullen D."/>
            <person name="Gathman A."/>
            <person name="Goodell B."/>
            <person name="Henrissat B."/>
            <person name="Ihrmark K."/>
            <person name="Kauserud H."/>
            <person name="Kohler A."/>
            <person name="LaButti K."/>
            <person name="Lapidus A."/>
            <person name="Lavin J.L."/>
            <person name="Lee Y.-H."/>
            <person name="Lindquist E."/>
            <person name="Lilly W."/>
            <person name="Lucas S."/>
            <person name="Morin E."/>
            <person name="Murat C."/>
            <person name="Oguiza J.A."/>
            <person name="Park J."/>
            <person name="Pisabarro A.G."/>
            <person name="Riley R."/>
            <person name="Rosling A."/>
            <person name="Salamov A."/>
            <person name="Schmidt O."/>
            <person name="Schmutz J."/>
            <person name="Skrede I."/>
            <person name="Stenlid J."/>
            <person name="Wiebenga A."/>
            <person name="Xie X."/>
            <person name="Kues U."/>
            <person name="Hibbett D.S."/>
            <person name="Hoffmeister D."/>
            <person name="Hogberg N."/>
            <person name="Martin F."/>
            <person name="Grigoriev I.V."/>
            <person name="Watkinson S.C."/>
        </authorList>
    </citation>
    <scope>NUCLEOTIDE SEQUENCE</scope>
    <source>
        <strain evidence="7">S7.9</strain>
    </source>
</reference>
<dbReference type="InterPro" id="IPR013083">
    <property type="entry name" value="Znf_RING/FYVE/PHD"/>
</dbReference>
<dbReference type="RefSeq" id="XP_007312690.1">
    <property type="nucleotide sequence ID" value="XM_007312628.1"/>
</dbReference>
<dbReference type="Gene3D" id="3.30.40.10">
    <property type="entry name" value="Zinc/RING finger domain, C3HC4 (zinc finger)"/>
    <property type="match status" value="1"/>
</dbReference>
<evidence type="ECO:0000256" key="3">
    <source>
        <dbReference type="ARBA" id="ARBA00022833"/>
    </source>
</evidence>
<dbReference type="PANTHER" id="PTHR15710:SF243">
    <property type="entry name" value="E3 UBIQUITIN-PROTEIN LIGASE PRAJA-2 ISOFORM X1"/>
    <property type="match status" value="1"/>
</dbReference>
<dbReference type="OrthoDB" id="8062037at2759"/>